<dbReference type="Proteomes" id="UP001312865">
    <property type="component" value="Unassembled WGS sequence"/>
</dbReference>
<dbReference type="NCBIfam" id="TIGR01787">
    <property type="entry name" value="squalene_cyclas"/>
    <property type="match status" value="1"/>
</dbReference>
<dbReference type="RefSeq" id="WP_336589020.1">
    <property type="nucleotide sequence ID" value="NZ_JBBAXC010000030.1"/>
</dbReference>
<name>A0ABU8HJM1_9BACI</name>
<comment type="similarity">
    <text evidence="2">Belongs to the terpene cyclase/mutase family.</text>
</comment>
<dbReference type="InterPro" id="IPR002365">
    <property type="entry name" value="Terpene_synthase_CS"/>
</dbReference>
<dbReference type="EMBL" id="JBBAXC010000030">
    <property type="protein sequence ID" value="MEI5909576.1"/>
    <property type="molecule type" value="Genomic_DNA"/>
</dbReference>
<keyword evidence="3" id="KW-0677">Repeat</keyword>
<feature type="transmembrane region" description="Helical" evidence="5">
    <location>
        <begin position="256"/>
        <end position="275"/>
    </location>
</feature>
<keyword evidence="5" id="KW-0472">Membrane</keyword>
<comment type="pathway">
    <text evidence="1">Secondary metabolite biosynthesis; hopanoid biosynthesis.</text>
</comment>
<proteinExistence type="inferred from homology"/>
<evidence type="ECO:0000259" key="6">
    <source>
        <dbReference type="Pfam" id="PF13243"/>
    </source>
</evidence>
<feature type="domain" description="Squalene cyclase N-terminal" evidence="7">
    <location>
        <begin position="11"/>
        <end position="293"/>
    </location>
</feature>
<dbReference type="Gene3D" id="1.50.10.20">
    <property type="match status" value="2"/>
</dbReference>
<accession>A0ABU8HJM1</accession>
<evidence type="ECO:0000313" key="8">
    <source>
        <dbReference type="EMBL" id="MEI5909576.1"/>
    </source>
</evidence>
<dbReference type="InterPro" id="IPR018333">
    <property type="entry name" value="Squalene_cyclase"/>
</dbReference>
<dbReference type="InterPro" id="IPR032697">
    <property type="entry name" value="SQ_cyclase_N"/>
</dbReference>
<keyword evidence="4" id="KW-0413">Isomerase</keyword>
<evidence type="ECO:0000256" key="5">
    <source>
        <dbReference type="SAM" id="Phobius"/>
    </source>
</evidence>
<dbReference type="PROSITE" id="PS01074">
    <property type="entry name" value="TERPENE_SYNTHASES"/>
    <property type="match status" value="1"/>
</dbReference>
<dbReference type="SFLD" id="SFLDG01016">
    <property type="entry name" value="Prenyltransferase_Like_2"/>
    <property type="match status" value="1"/>
</dbReference>
<evidence type="ECO:0000256" key="4">
    <source>
        <dbReference type="ARBA" id="ARBA00023235"/>
    </source>
</evidence>
<comment type="caution">
    <text evidence="8">The sequence shown here is derived from an EMBL/GenBank/DDBJ whole genome shotgun (WGS) entry which is preliminary data.</text>
</comment>
<evidence type="ECO:0000256" key="1">
    <source>
        <dbReference type="ARBA" id="ARBA00004999"/>
    </source>
</evidence>
<dbReference type="InterPro" id="IPR032696">
    <property type="entry name" value="SQ_cyclase_C"/>
</dbReference>
<evidence type="ECO:0000256" key="3">
    <source>
        <dbReference type="ARBA" id="ARBA00022737"/>
    </source>
</evidence>
<dbReference type="PANTHER" id="PTHR11764:SF20">
    <property type="entry name" value="LANOSTEROL SYNTHASE"/>
    <property type="match status" value="1"/>
</dbReference>
<reference evidence="8 9" key="1">
    <citation type="journal article" date="2018" name="J. Microbiol.">
        <title>Bacillus spongiae sp. nov., isolated from sponge of Jeju Island.</title>
        <authorList>
            <person name="Lee G.E."/>
            <person name="Im W.T."/>
            <person name="Park J.S."/>
        </authorList>
    </citation>
    <scope>NUCLEOTIDE SEQUENCE [LARGE SCALE GENOMIC DNA]</scope>
    <source>
        <strain evidence="8 9">135PIL107-10</strain>
    </source>
</reference>
<keyword evidence="5" id="KW-1133">Transmembrane helix</keyword>
<evidence type="ECO:0000259" key="7">
    <source>
        <dbReference type="Pfam" id="PF13249"/>
    </source>
</evidence>
<keyword evidence="9" id="KW-1185">Reference proteome</keyword>
<sequence length="629" mass="71681">MKEAARREISRLIGVLRDEQCENGSWDYPFDTGIKTDAYMIILLRSLKMRKYESLIQELVERIESEQDDSTGGWKLFSDEKGANLSLTIEAYYALLYSRYRTGNEDNMVRAKQMILTAGGIEKADMFTKITLAITGQFSWPSVFPIPVELMLLPPTFPISFFDISVFGRANLVPILLLGDAKYQRKTKNSPNLSSLSSKRDGDGWQEYRANDWKNFTSNVKQGTLSLIGLPWELHRIAKEKAKTYMLERIEPDGTLLSYFSATFFMIFALMSLGYKRNDSTIQEAVQGLVKMKCSIKGHTHMQYTTANVWNTTLISHALQVAGVNHHHSMIVRANEYLVKRQQVLYGDWYVNAETAVPGGWGFSHINTLNPDVDDTTAALRAIVNMVYERPALHGSWSRGVSWILSMQNDDGGWPAFERKVNKRFVHLLPVQKPEFLLTDPSTADLTGRTLEYLGNYVHLMNTYPNIQQGKEWLYRNQKRDGSWYGRWGICYIYGTWSALTGLIAVGERSDKKAIQKAVTWLKSIQNKDGGWGESCLSDIEKKYIPLNSSTLTHTAWAVDALLAVEQKSSPAIEKGIQFLIKEGEKQDWTTEYPKGQGMAASFYIHYHSYRYIFPLIALSHYVRAVSEK</sequence>
<protein>
    <submittedName>
        <fullName evidence="8">Prenyltransferase/squalene oxidase repeat-containing protein</fullName>
    </submittedName>
</protein>
<dbReference type="PANTHER" id="PTHR11764">
    <property type="entry name" value="TERPENE CYCLASE/MUTASE FAMILY MEMBER"/>
    <property type="match status" value="1"/>
</dbReference>
<dbReference type="Pfam" id="PF13243">
    <property type="entry name" value="SQHop_cyclase_C"/>
    <property type="match status" value="1"/>
</dbReference>
<evidence type="ECO:0000313" key="9">
    <source>
        <dbReference type="Proteomes" id="UP001312865"/>
    </source>
</evidence>
<organism evidence="8 9">
    <name type="scientific">Bacillus spongiae</name>
    <dbReference type="NCBI Taxonomy" id="2683610"/>
    <lineage>
        <taxon>Bacteria</taxon>
        <taxon>Bacillati</taxon>
        <taxon>Bacillota</taxon>
        <taxon>Bacilli</taxon>
        <taxon>Bacillales</taxon>
        <taxon>Bacillaceae</taxon>
        <taxon>Bacillus</taxon>
    </lineage>
</organism>
<feature type="domain" description="Squalene cyclase C-terminal" evidence="6">
    <location>
        <begin position="308"/>
        <end position="623"/>
    </location>
</feature>
<dbReference type="SUPFAM" id="SSF48239">
    <property type="entry name" value="Terpenoid cyclases/Protein prenyltransferases"/>
    <property type="match status" value="2"/>
</dbReference>
<gene>
    <name evidence="8" type="ORF">WAK64_21365</name>
</gene>
<dbReference type="Pfam" id="PF13249">
    <property type="entry name" value="SQHop_cyclase_N"/>
    <property type="match status" value="1"/>
</dbReference>
<keyword evidence="5" id="KW-0812">Transmembrane</keyword>
<dbReference type="InterPro" id="IPR008930">
    <property type="entry name" value="Terpenoid_cyclase/PrenylTrfase"/>
</dbReference>
<evidence type="ECO:0000256" key="2">
    <source>
        <dbReference type="ARBA" id="ARBA00009755"/>
    </source>
</evidence>